<name>A0A5B7WV89_9MICC</name>
<keyword evidence="1" id="KW-1133">Transmembrane helix</keyword>
<reference evidence="2 3" key="1">
    <citation type="submission" date="2018-12" db="EMBL/GenBank/DDBJ databases">
        <title>Complete Genome Sequence of Glutamicibacter creatinolyticus strain LGCM259,isolated from an abscess of a 12-year-old mare in Italy.</title>
        <authorList>
            <person name="Santos R.G."/>
            <person name="Silva A.L."/>
            <person name="Seyffert N."/>
            <person name="Castro T.L.P."/>
            <person name="Attili A.R."/>
            <person name="Rifici C."/>
            <person name="Mazzullo G."/>
            <person name="Brenig B."/>
            <person name="Venanzi F."/>
            <person name="Azevedo V."/>
        </authorList>
    </citation>
    <scope>NUCLEOTIDE SEQUENCE [LARGE SCALE GENOMIC DNA]</scope>
    <source>
        <strain evidence="2 3">LGCM 259</strain>
    </source>
</reference>
<evidence type="ECO:0008006" key="4">
    <source>
        <dbReference type="Google" id="ProtNLM"/>
    </source>
</evidence>
<dbReference type="KEGG" id="gcr:GcLGCM259_1429"/>
<keyword evidence="3" id="KW-1185">Reference proteome</keyword>
<feature type="transmembrane region" description="Helical" evidence="1">
    <location>
        <begin position="54"/>
        <end position="73"/>
    </location>
</feature>
<keyword evidence="1" id="KW-0472">Membrane</keyword>
<evidence type="ECO:0000313" key="2">
    <source>
        <dbReference type="EMBL" id="QCY47160.1"/>
    </source>
</evidence>
<gene>
    <name evidence="2" type="ORF">GcLGCM259_1429</name>
</gene>
<dbReference type="AlphaFoldDB" id="A0A5B7WV89"/>
<accession>A0A5B7WV89</accession>
<sequence length="111" mass="11881">MVLVVIFAALGRRSHEHSLSVAGIAETAAPFVLAYLAMTLISRPWLTINRIWPTGVLVWVGTVALGIALRLALGSTAAVPFIIVAAVVLGVFLIGRRLLTRLLTRSSAEQH</sequence>
<evidence type="ECO:0000313" key="3">
    <source>
        <dbReference type="Proteomes" id="UP000307000"/>
    </source>
</evidence>
<dbReference type="Pfam" id="PF11255">
    <property type="entry name" value="DUF3054"/>
    <property type="match status" value="1"/>
</dbReference>
<evidence type="ECO:0000256" key="1">
    <source>
        <dbReference type="SAM" id="Phobius"/>
    </source>
</evidence>
<keyword evidence="1" id="KW-0812">Transmembrane</keyword>
<dbReference type="EMBL" id="CP034412">
    <property type="protein sequence ID" value="QCY47160.1"/>
    <property type="molecule type" value="Genomic_DNA"/>
</dbReference>
<organism evidence="2 3">
    <name type="scientific">Glutamicibacter creatinolyticus</name>
    <dbReference type="NCBI Taxonomy" id="162496"/>
    <lineage>
        <taxon>Bacteria</taxon>
        <taxon>Bacillati</taxon>
        <taxon>Actinomycetota</taxon>
        <taxon>Actinomycetes</taxon>
        <taxon>Micrococcales</taxon>
        <taxon>Micrococcaceae</taxon>
        <taxon>Glutamicibacter</taxon>
    </lineage>
</organism>
<feature type="transmembrane region" description="Helical" evidence="1">
    <location>
        <begin position="79"/>
        <end position="99"/>
    </location>
</feature>
<feature type="transmembrane region" description="Helical" evidence="1">
    <location>
        <begin position="24"/>
        <end position="42"/>
    </location>
</feature>
<dbReference type="Proteomes" id="UP000307000">
    <property type="component" value="Chromosome"/>
</dbReference>
<dbReference type="InterPro" id="IPR021414">
    <property type="entry name" value="DUF3054"/>
</dbReference>
<protein>
    <recommendedName>
        <fullName evidence="4">DUF3054 domain-containing protein</fullName>
    </recommendedName>
</protein>
<proteinExistence type="predicted"/>